<evidence type="ECO:0000313" key="3">
    <source>
        <dbReference type="EMBL" id="PVE11115.1"/>
    </source>
</evidence>
<dbReference type="AlphaFoldDB" id="A0A2T7T7N5"/>
<keyword evidence="4" id="KW-1185">Reference proteome</keyword>
<dbReference type="Pfam" id="PF03756">
    <property type="entry name" value="AfsA"/>
    <property type="match status" value="2"/>
</dbReference>
<dbReference type="OrthoDB" id="7838374at2"/>
<dbReference type="STRING" id="1440053.GCA_000718095_02970"/>
<name>A0A2T7T7N5_9ACTN</name>
<reference evidence="3 4" key="1">
    <citation type="submission" date="2013-12" db="EMBL/GenBank/DDBJ databases">
        <title>Annotated genome of Streptomyces scopuliridis.</title>
        <authorList>
            <person name="Olson J.B."/>
        </authorList>
    </citation>
    <scope>NUCLEOTIDE SEQUENCE [LARGE SCALE GENOMIC DNA]</scope>
    <source>
        <strain evidence="3 4">RB72</strain>
    </source>
</reference>
<accession>A0A2T7T7N5</accession>
<feature type="region of interest" description="Disordered" evidence="1">
    <location>
        <begin position="1"/>
        <end position="20"/>
    </location>
</feature>
<feature type="domain" description="A-factor biosynthesis hotdog" evidence="2">
    <location>
        <begin position="44"/>
        <end position="180"/>
    </location>
</feature>
<protein>
    <recommendedName>
        <fullName evidence="2">A-factor biosynthesis hotdog domain-containing protein</fullName>
    </recommendedName>
</protein>
<sequence length="331" mass="36123">MSASTFQVKHGPISHLPEGDGRASAIGRALSRFPSLTTTVPKEFVHRAAVAEVLLTGWERRDDTRFGVTAQWPRGHSFFAPIDGTHYDPLLATETIRQVGSLLAHAEFDVPLTHQFLMRDLAFTVRPEHLRISGAPAGLDIDITCTEVRWRGKKLAGLRYEAVLSRDGEIAATGSASYTCTTPEVYRRLRGDRTRCDDRPQLPLTAPVSPRSVGRMSPADVVLSPTDAPHQWQLRVDTRHPTLFDHPVDHIPGMVLIEAARQGAASALATSPLLPTGIHSEFTRYAELDSPCLIEAHHIASGDARTVLVTGHQNGLPVFTSTVMTAPLPGH</sequence>
<dbReference type="InterPro" id="IPR047757">
    <property type="entry name" value="AfsA-like"/>
</dbReference>
<dbReference type="GO" id="GO:0016740">
    <property type="term" value="F:transferase activity"/>
    <property type="evidence" value="ECO:0007669"/>
    <property type="project" value="InterPro"/>
</dbReference>
<dbReference type="RefSeq" id="WP_037727788.1">
    <property type="nucleotide sequence ID" value="NZ_AZSP01000151.1"/>
</dbReference>
<dbReference type="NCBIfam" id="NF041195">
    <property type="entry name" value="ScbA_BarX_GamBu"/>
    <property type="match status" value="1"/>
</dbReference>
<evidence type="ECO:0000256" key="1">
    <source>
        <dbReference type="SAM" id="MobiDB-lite"/>
    </source>
</evidence>
<gene>
    <name evidence="3" type="ORF">Y717_17765</name>
</gene>
<evidence type="ECO:0000313" key="4">
    <source>
        <dbReference type="Proteomes" id="UP000245992"/>
    </source>
</evidence>
<evidence type="ECO:0000259" key="2">
    <source>
        <dbReference type="Pfam" id="PF03756"/>
    </source>
</evidence>
<dbReference type="InterPro" id="IPR005509">
    <property type="entry name" value="AfsA_hotdog_dom"/>
</dbReference>
<dbReference type="Proteomes" id="UP000245992">
    <property type="component" value="Unassembled WGS sequence"/>
</dbReference>
<dbReference type="EMBL" id="AZSP01000151">
    <property type="protein sequence ID" value="PVE11115.1"/>
    <property type="molecule type" value="Genomic_DNA"/>
</dbReference>
<organism evidence="3 4">
    <name type="scientific">Streptomyces scopuliridis RB72</name>
    <dbReference type="NCBI Taxonomy" id="1440053"/>
    <lineage>
        <taxon>Bacteria</taxon>
        <taxon>Bacillati</taxon>
        <taxon>Actinomycetota</taxon>
        <taxon>Actinomycetes</taxon>
        <taxon>Kitasatosporales</taxon>
        <taxon>Streptomycetaceae</taxon>
        <taxon>Streptomyces</taxon>
    </lineage>
</organism>
<feature type="domain" description="A-factor biosynthesis hotdog" evidence="2">
    <location>
        <begin position="213"/>
        <end position="307"/>
    </location>
</feature>
<comment type="caution">
    <text evidence="3">The sequence shown here is derived from an EMBL/GenBank/DDBJ whole genome shotgun (WGS) entry which is preliminary data.</text>
</comment>
<proteinExistence type="predicted"/>